<organism evidence="1">
    <name type="scientific">Anguilla anguilla</name>
    <name type="common">European freshwater eel</name>
    <name type="synonym">Muraena anguilla</name>
    <dbReference type="NCBI Taxonomy" id="7936"/>
    <lineage>
        <taxon>Eukaryota</taxon>
        <taxon>Metazoa</taxon>
        <taxon>Chordata</taxon>
        <taxon>Craniata</taxon>
        <taxon>Vertebrata</taxon>
        <taxon>Euteleostomi</taxon>
        <taxon>Actinopterygii</taxon>
        <taxon>Neopterygii</taxon>
        <taxon>Teleostei</taxon>
        <taxon>Anguilliformes</taxon>
        <taxon>Anguillidae</taxon>
        <taxon>Anguilla</taxon>
    </lineage>
</organism>
<dbReference type="AlphaFoldDB" id="A0A0E9WTP8"/>
<protein>
    <submittedName>
        <fullName evidence="1">Uncharacterized protein</fullName>
    </submittedName>
</protein>
<dbReference type="EMBL" id="GBXM01015729">
    <property type="protein sequence ID" value="JAH92848.1"/>
    <property type="molecule type" value="Transcribed_RNA"/>
</dbReference>
<reference evidence="1" key="1">
    <citation type="submission" date="2014-11" db="EMBL/GenBank/DDBJ databases">
        <authorList>
            <person name="Amaro Gonzalez C."/>
        </authorList>
    </citation>
    <scope>NUCLEOTIDE SEQUENCE</scope>
</reference>
<reference evidence="1" key="2">
    <citation type="journal article" date="2015" name="Fish Shellfish Immunol.">
        <title>Early steps in the European eel (Anguilla anguilla)-Vibrio vulnificus interaction in the gills: Role of the RtxA13 toxin.</title>
        <authorList>
            <person name="Callol A."/>
            <person name="Pajuelo D."/>
            <person name="Ebbesson L."/>
            <person name="Teles M."/>
            <person name="MacKenzie S."/>
            <person name="Amaro C."/>
        </authorList>
    </citation>
    <scope>NUCLEOTIDE SEQUENCE</scope>
</reference>
<sequence>MEVKQLWLQVEKWLRSTLKVNMDLTPSVSLLKDIRSAQMKIQLEWILLFSSFISKKLLLKNWKSSMCPSLQEWKM</sequence>
<name>A0A0E9WTP8_ANGAN</name>
<accession>A0A0E9WTP8</accession>
<evidence type="ECO:0000313" key="1">
    <source>
        <dbReference type="EMBL" id="JAH92848.1"/>
    </source>
</evidence>
<proteinExistence type="predicted"/>